<proteinExistence type="predicted"/>
<dbReference type="Proteomes" id="UP000304900">
    <property type="component" value="Unassembled WGS sequence"/>
</dbReference>
<dbReference type="AlphaFoldDB" id="A0A4U6CX01"/>
<reference evidence="1 2" key="1">
    <citation type="submission" date="2019-05" db="EMBL/GenBank/DDBJ databases">
        <title>Dyadobacter AR-3-8 sp. nov., isolated from arctic soil.</title>
        <authorList>
            <person name="Chaudhary D.K."/>
        </authorList>
    </citation>
    <scope>NUCLEOTIDE SEQUENCE [LARGE SCALE GENOMIC DNA]</scope>
    <source>
        <strain evidence="1 2">AR-3-8</strain>
    </source>
</reference>
<dbReference type="Gene3D" id="3.30.420.310">
    <property type="entry name" value="2-keto-3-deoxy-galactonokinase, C-terminal domain"/>
    <property type="match status" value="1"/>
</dbReference>
<keyword evidence="1" id="KW-0418">Kinase</keyword>
<dbReference type="Pfam" id="PF05035">
    <property type="entry name" value="DGOK"/>
    <property type="match status" value="1"/>
</dbReference>
<keyword evidence="1" id="KW-0808">Transferase</keyword>
<dbReference type="GO" id="GO:0008671">
    <property type="term" value="F:2-dehydro-3-deoxygalactonokinase activity"/>
    <property type="evidence" value="ECO:0007669"/>
    <property type="project" value="InterPro"/>
</dbReference>
<comment type="caution">
    <text evidence="1">The sequence shown here is derived from an EMBL/GenBank/DDBJ whole genome shotgun (WGS) entry which is preliminary data.</text>
</comment>
<dbReference type="InterPro" id="IPR007729">
    <property type="entry name" value="DGOK"/>
</dbReference>
<evidence type="ECO:0000313" key="1">
    <source>
        <dbReference type="EMBL" id="TKT88197.1"/>
    </source>
</evidence>
<dbReference type="InterPro" id="IPR042257">
    <property type="entry name" value="DGOK_C"/>
</dbReference>
<organism evidence="1 2">
    <name type="scientific">Dyadobacter frigoris</name>
    <dbReference type="NCBI Taxonomy" id="2576211"/>
    <lineage>
        <taxon>Bacteria</taxon>
        <taxon>Pseudomonadati</taxon>
        <taxon>Bacteroidota</taxon>
        <taxon>Cytophagia</taxon>
        <taxon>Cytophagales</taxon>
        <taxon>Spirosomataceae</taxon>
        <taxon>Dyadobacter</taxon>
    </lineage>
</organism>
<dbReference type="Gene3D" id="3.30.420.300">
    <property type="entry name" value="2-keto-3-deoxy-galactonokinase, substrate binding domain"/>
    <property type="match status" value="1"/>
</dbReference>
<dbReference type="GO" id="GO:0034194">
    <property type="term" value="P:D-galactonate catabolic process"/>
    <property type="evidence" value="ECO:0007669"/>
    <property type="project" value="InterPro"/>
</dbReference>
<sequence length="338" mass="38120">MKNYLLCCDWGTSSFRLRLIEIADYKLLGEIVTLEGIASIFNAWQTSLVSGNIGRDQFFREYLKTQIDILATRLSFDMDGIAIVISGMASSSIGMEEIPYSPLPYPTDGSQADIRSFEAPDDFQHEIILISGVKSETDVMRGEETQLVGLLDLEELYAFRNKEAIFIFPGTHSKHMYVKENQLVNFQTFMTGEVFNIMTNFSILKDSVENRKENKLTTYEVAAFKKGIGQAGYSNLLNSLFKVRTNQLFDKMSKSENACYLSGLLIGNELKHLKEYKSNKLILCSGNNLYELYKLAVEELGLSDRTTTISADLINKATIAGQIKIYQNQTLKLNNTNS</sequence>
<name>A0A4U6CX01_9BACT</name>
<accession>A0A4U6CX01</accession>
<dbReference type="OrthoDB" id="256574at2"/>
<dbReference type="RefSeq" id="WP_137343311.1">
    <property type="nucleotide sequence ID" value="NZ_SZVO01000016.1"/>
</dbReference>
<dbReference type="InterPro" id="IPR042258">
    <property type="entry name" value="DGOK_N"/>
</dbReference>
<evidence type="ECO:0000313" key="2">
    <source>
        <dbReference type="Proteomes" id="UP000304900"/>
    </source>
</evidence>
<gene>
    <name evidence="1" type="ORF">FDK13_27910</name>
</gene>
<keyword evidence="2" id="KW-1185">Reference proteome</keyword>
<protein>
    <submittedName>
        <fullName evidence="1">2-dehydro-3-deoxygalactonokinase</fullName>
    </submittedName>
</protein>
<dbReference type="EMBL" id="SZVO01000016">
    <property type="protein sequence ID" value="TKT88197.1"/>
    <property type="molecule type" value="Genomic_DNA"/>
</dbReference>